<accession>A0A238YDH4</accession>
<evidence type="ECO:0000313" key="2">
    <source>
        <dbReference type="EMBL" id="SNR69100.1"/>
    </source>
</evidence>
<dbReference type="RefSeq" id="WP_179213709.1">
    <property type="nucleotide sequence ID" value="NZ_FZNQ01000039.1"/>
</dbReference>
<protein>
    <submittedName>
        <fullName evidence="2">Uncharacterized protein</fullName>
    </submittedName>
</protein>
<name>A0A238YDH4_HALVU</name>
<sequence>MTAGRGLLTEREREALVEPEGAYTYKTRSVARKRIEKLAEDADLLARHDPDLFDELVEAVEAARRDGERTSTPVDRVEEETAVVTPEPEYPRERADTAAVGGDDLLAEVRSYLTDRPPKTTHGREALLEVFRILREDGTAKTSDLKTAIYSEFGEHYGSERAAWESVSRYLDDVPGVTKGGYGEWEYRGDEAAREELR</sequence>
<dbReference type="OrthoDB" id="336169at2157"/>
<feature type="region of interest" description="Disordered" evidence="1">
    <location>
        <begin position="64"/>
        <end position="101"/>
    </location>
</feature>
<gene>
    <name evidence="2" type="ORF">SAMN06264855_13910</name>
</gene>
<evidence type="ECO:0000313" key="3">
    <source>
        <dbReference type="Proteomes" id="UP000198397"/>
    </source>
</evidence>
<organism evidence="2 3">
    <name type="scientific">Halorubrum vacuolatum</name>
    <name type="common">Natronobacterium vacuolatum</name>
    <dbReference type="NCBI Taxonomy" id="63740"/>
    <lineage>
        <taxon>Archaea</taxon>
        <taxon>Methanobacteriati</taxon>
        <taxon>Methanobacteriota</taxon>
        <taxon>Stenosarchaea group</taxon>
        <taxon>Halobacteria</taxon>
        <taxon>Halobacteriales</taxon>
        <taxon>Haloferacaceae</taxon>
        <taxon>Halorubrum</taxon>
    </lineage>
</organism>
<keyword evidence="3" id="KW-1185">Reference proteome</keyword>
<dbReference type="Proteomes" id="UP000198397">
    <property type="component" value="Unassembled WGS sequence"/>
</dbReference>
<reference evidence="2 3" key="1">
    <citation type="submission" date="2017-06" db="EMBL/GenBank/DDBJ databases">
        <authorList>
            <person name="Kim H.J."/>
            <person name="Triplett B.A."/>
        </authorList>
    </citation>
    <scope>NUCLEOTIDE SEQUENCE [LARGE SCALE GENOMIC DNA]</scope>
    <source>
        <strain evidence="2 3">DSM 8800</strain>
    </source>
</reference>
<dbReference type="AlphaFoldDB" id="A0A238YDH4"/>
<evidence type="ECO:0000256" key="1">
    <source>
        <dbReference type="SAM" id="MobiDB-lite"/>
    </source>
</evidence>
<proteinExistence type="predicted"/>
<dbReference type="EMBL" id="FZNQ01000039">
    <property type="protein sequence ID" value="SNR69100.1"/>
    <property type="molecule type" value="Genomic_DNA"/>
</dbReference>